<keyword evidence="1" id="KW-0472">Membrane</keyword>
<name>A0A6M3M9B9_9ZZZZ</name>
<evidence type="ECO:0000313" key="2">
    <source>
        <dbReference type="EMBL" id="QJA99520.1"/>
    </source>
</evidence>
<feature type="transmembrane region" description="Helical" evidence="1">
    <location>
        <begin position="42"/>
        <end position="62"/>
    </location>
</feature>
<keyword evidence="1" id="KW-1133">Transmembrane helix</keyword>
<protein>
    <submittedName>
        <fullName evidence="3">Uncharacterized protein</fullName>
    </submittedName>
</protein>
<sequence>MSLPIRGTGLLTGRARTDRGYGWPLTEAERLERHYATNSGDINGVLFMLAAVAATGLIIWLVSKK</sequence>
<keyword evidence="1" id="KW-0812">Transmembrane</keyword>
<gene>
    <name evidence="2" type="ORF">MM171A00973_0005</name>
    <name evidence="3" type="ORF">MM171B00522_0024</name>
</gene>
<evidence type="ECO:0000313" key="3">
    <source>
        <dbReference type="EMBL" id="QJB03944.1"/>
    </source>
</evidence>
<dbReference type="AlphaFoldDB" id="A0A6M3M9B9"/>
<organism evidence="3">
    <name type="scientific">viral metagenome</name>
    <dbReference type="NCBI Taxonomy" id="1070528"/>
    <lineage>
        <taxon>unclassified sequences</taxon>
        <taxon>metagenomes</taxon>
        <taxon>organismal metagenomes</taxon>
    </lineage>
</organism>
<accession>A0A6M3M9B9</accession>
<evidence type="ECO:0000256" key="1">
    <source>
        <dbReference type="SAM" id="Phobius"/>
    </source>
</evidence>
<reference evidence="3" key="1">
    <citation type="submission" date="2020-03" db="EMBL/GenBank/DDBJ databases">
        <title>The deep terrestrial virosphere.</title>
        <authorList>
            <person name="Holmfeldt K."/>
            <person name="Nilsson E."/>
            <person name="Simone D."/>
            <person name="Lopez-Fernandez M."/>
            <person name="Wu X."/>
            <person name="de Brujin I."/>
            <person name="Lundin D."/>
            <person name="Andersson A."/>
            <person name="Bertilsson S."/>
            <person name="Dopson M."/>
        </authorList>
    </citation>
    <scope>NUCLEOTIDE SEQUENCE</scope>
    <source>
        <strain evidence="2">MM171A00973</strain>
        <strain evidence="3">MM171B00522</strain>
    </source>
</reference>
<proteinExistence type="predicted"/>
<dbReference type="EMBL" id="MT143866">
    <property type="protein sequence ID" value="QJB03944.1"/>
    <property type="molecule type" value="Genomic_DNA"/>
</dbReference>
<dbReference type="EMBL" id="MT143655">
    <property type="protein sequence ID" value="QJA99520.1"/>
    <property type="molecule type" value="Genomic_DNA"/>
</dbReference>